<dbReference type="EC" id="3.5.1.5" evidence="6 7"/>
<protein>
    <recommendedName>
        <fullName evidence="6 7">Urease subunit alpha</fullName>
        <ecNumber evidence="6 7">3.5.1.5</ecNumber>
    </recommendedName>
    <alternativeName>
        <fullName evidence="6">Urea amidohydrolase subunit alpha</fullName>
    </alternativeName>
</protein>
<dbReference type="InterPro" id="IPR050112">
    <property type="entry name" value="Urease_alpha_subunit"/>
</dbReference>
<keyword evidence="13" id="KW-1185">Reference proteome</keyword>
<dbReference type="RefSeq" id="WP_128221852.1">
    <property type="nucleotide sequence ID" value="NZ_CP034929.1"/>
</dbReference>
<evidence type="ECO:0000256" key="7">
    <source>
        <dbReference type="NCBIfam" id="TIGR01792"/>
    </source>
</evidence>
<evidence type="ECO:0000256" key="9">
    <source>
        <dbReference type="RuleBase" id="RU000510"/>
    </source>
</evidence>
<dbReference type="PRINTS" id="PR01752">
    <property type="entry name" value="UREASE"/>
</dbReference>
<feature type="binding site" evidence="6">
    <location>
        <position position="275"/>
    </location>
    <ligand>
        <name>Ni(2+)</name>
        <dbReference type="ChEBI" id="CHEBI:49786"/>
        <label>2</label>
    </ligand>
</feature>
<keyword evidence="6 8" id="KW-0963">Cytoplasm</keyword>
<dbReference type="NCBIfam" id="NF009686">
    <property type="entry name" value="PRK13207.1"/>
    <property type="match status" value="1"/>
</dbReference>
<dbReference type="InterPro" id="IPR011612">
    <property type="entry name" value="Urease_alpha_N_dom"/>
</dbReference>
<dbReference type="InterPro" id="IPR017950">
    <property type="entry name" value="Urease_AS"/>
</dbReference>
<dbReference type="NCBIfam" id="NF009685">
    <property type="entry name" value="PRK13206.1"/>
    <property type="match status" value="1"/>
</dbReference>
<evidence type="ECO:0000256" key="2">
    <source>
        <dbReference type="ARBA" id="ARBA00022596"/>
    </source>
</evidence>
<comment type="pathway">
    <text evidence="1 6">Nitrogen metabolism; urea degradation; CO(2) and NH(3) from urea (urease route): step 1/1.</text>
</comment>
<comment type="subcellular location">
    <subcellularLocation>
        <location evidence="6 8">Cytoplasm</location>
    </subcellularLocation>
</comment>
<feature type="domain" description="Urease" evidence="11">
    <location>
        <begin position="132"/>
        <end position="566"/>
    </location>
</feature>
<dbReference type="HAMAP" id="MF_01953">
    <property type="entry name" value="Urease_alpha"/>
    <property type="match status" value="1"/>
</dbReference>
<proteinExistence type="inferred from homology"/>
<dbReference type="Pfam" id="PF00449">
    <property type="entry name" value="Urease_alpha"/>
    <property type="match status" value="1"/>
</dbReference>
<dbReference type="EMBL" id="JBHSQI010000005">
    <property type="protein sequence ID" value="MFC6153921.1"/>
    <property type="molecule type" value="Genomic_DNA"/>
</dbReference>
<evidence type="ECO:0000313" key="12">
    <source>
        <dbReference type="EMBL" id="MFC6153921.1"/>
    </source>
</evidence>
<dbReference type="Proteomes" id="UP001596098">
    <property type="component" value="Unassembled WGS sequence"/>
</dbReference>
<organism evidence="12 13">
    <name type="scientific">Nocardioides yefusunii</name>
    <dbReference type="NCBI Taxonomy" id="2500546"/>
    <lineage>
        <taxon>Bacteria</taxon>
        <taxon>Bacillati</taxon>
        <taxon>Actinomycetota</taxon>
        <taxon>Actinomycetes</taxon>
        <taxon>Propionibacteriales</taxon>
        <taxon>Nocardioidaceae</taxon>
        <taxon>Nocardioides</taxon>
    </lineage>
</organism>
<dbReference type="InterPro" id="IPR006680">
    <property type="entry name" value="Amidohydro-rel"/>
</dbReference>
<dbReference type="Gene3D" id="2.30.40.10">
    <property type="entry name" value="Urease, subunit C, domain 1"/>
    <property type="match status" value="1"/>
</dbReference>
<evidence type="ECO:0000256" key="4">
    <source>
        <dbReference type="ARBA" id="ARBA00022801"/>
    </source>
</evidence>
<evidence type="ECO:0000256" key="5">
    <source>
        <dbReference type="ARBA" id="ARBA00047778"/>
    </source>
</evidence>
<comment type="caution">
    <text evidence="12">The sequence shown here is derived from an EMBL/GenBank/DDBJ whole genome shotgun (WGS) entry which is preliminary data.</text>
</comment>
<dbReference type="InterPro" id="IPR005848">
    <property type="entry name" value="Urease_asu"/>
</dbReference>
<dbReference type="InterPro" id="IPR011059">
    <property type="entry name" value="Metal-dep_hydrolase_composite"/>
</dbReference>
<reference evidence="13" key="1">
    <citation type="journal article" date="2019" name="Int. J. Syst. Evol. Microbiol.">
        <title>The Global Catalogue of Microorganisms (GCM) 10K type strain sequencing project: providing services to taxonomists for standard genome sequencing and annotation.</title>
        <authorList>
            <consortium name="The Broad Institute Genomics Platform"/>
            <consortium name="The Broad Institute Genome Sequencing Center for Infectious Disease"/>
            <person name="Wu L."/>
            <person name="Ma J."/>
        </authorList>
    </citation>
    <scope>NUCLEOTIDE SEQUENCE [LARGE SCALE GENOMIC DNA]</scope>
    <source>
        <strain evidence="13">DFY28</strain>
    </source>
</reference>
<evidence type="ECO:0000256" key="6">
    <source>
        <dbReference type="HAMAP-Rule" id="MF_01953"/>
    </source>
</evidence>
<evidence type="ECO:0000256" key="10">
    <source>
        <dbReference type="RuleBase" id="RU004158"/>
    </source>
</evidence>
<evidence type="ECO:0000256" key="8">
    <source>
        <dbReference type="PROSITE-ProRule" id="PRU00700"/>
    </source>
</evidence>
<dbReference type="PROSITE" id="PS00145">
    <property type="entry name" value="UREASE_2"/>
    <property type="match status" value="1"/>
</dbReference>
<evidence type="ECO:0000259" key="11">
    <source>
        <dbReference type="PROSITE" id="PS51368"/>
    </source>
</evidence>
<comment type="cofactor">
    <cofactor evidence="6 9">
        <name>Ni cation</name>
        <dbReference type="ChEBI" id="CHEBI:25516"/>
    </cofactor>
    <text evidence="6 9">Binds 2 nickel ions per subunit.</text>
</comment>
<accession>A0ABW1QWU0</accession>
<dbReference type="SUPFAM" id="SSF51338">
    <property type="entry name" value="Composite domain of metallo-dependent hydrolases"/>
    <property type="match status" value="1"/>
</dbReference>
<feature type="modified residue" description="N6-carboxylysine" evidence="6">
    <location>
        <position position="220"/>
    </location>
</feature>
<dbReference type="PANTHER" id="PTHR43440:SF1">
    <property type="entry name" value="UREASE"/>
    <property type="match status" value="1"/>
</dbReference>
<comment type="subunit">
    <text evidence="6">Heterotrimer of UreA (gamma), UreB (beta) and UreC (alpha) subunits. Three heterotrimers associate to form the active enzyme.</text>
</comment>
<dbReference type="PROSITE" id="PS51368">
    <property type="entry name" value="UREASE_3"/>
    <property type="match status" value="1"/>
</dbReference>
<feature type="binding site" evidence="6">
    <location>
        <position position="363"/>
    </location>
    <ligand>
        <name>Ni(2+)</name>
        <dbReference type="ChEBI" id="CHEBI:49786"/>
        <label>1</label>
    </ligand>
</feature>
<sequence length="566" mass="59041">MVEISRTAYAALYGPTAGDQVRLGDTDLWIQVEEDRTVGGEEAVFGGGKSIRESMAQSTATRAEGALDTVVTNALVLDHWGIVKADVGIRGGRIVALGRAGNPDVADGVHPSLVIGPGTDVISGEGKILTAGAVDVHVHFLSQSQITEALATGTTTVGGGGTGPSEGSKATTVTPGPWHLHAVHRALDDLPVNVLLMGKGNTVSAAGLAEQALAGAAAFKVHEDWGSTPAAIDAALRAADEHGLQVTLHSDSLNEAGFLESTLAAIDGRGIHAFHAEGAGGGHAPDIISVCSHPNVIPGSTNPTLPHTVNTVAEHLDMLMVCHHLNPAVPEDLAFAESRIRETTIAAEDLLHDLGAMSITSSDAQAMGRIGEVICRTWQVAHAMKQRFGRLGENLPADNERARRYVAKYTINPAIAHGIDHEVGSVEPGKMADLVLWDPRFFGIRPEVVVKGGALVWGALGDPNASIPTPQPVLLRPALVQGGADHSVSFVSPAALDAGLAQTLGLRRRLAGVRPTRHLTKADMVNNHALTAISVDPETFAITVEGELVVPSPATRLPLAQLYSMF</sequence>
<dbReference type="Gene3D" id="3.20.20.140">
    <property type="entry name" value="Metal-dependent hydrolases"/>
    <property type="match status" value="1"/>
</dbReference>
<name>A0ABW1QWU0_9ACTN</name>
<dbReference type="NCBIfam" id="TIGR01792">
    <property type="entry name" value="urease_alph"/>
    <property type="match status" value="1"/>
</dbReference>
<dbReference type="InterPro" id="IPR032466">
    <property type="entry name" value="Metal_Hydrolase"/>
</dbReference>
<comment type="similarity">
    <text evidence="6 10">Belongs to the metallo-dependent hydrolases superfamily. Urease alpha subunit family.</text>
</comment>
<feature type="binding site" evidence="6">
    <location>
        <position position="137"/>
    </location>
    <ligand>
        <name>Ni(2+)</name>
        <dbReference type="ChEBI" id="CHEBI:49786"/>
        <label>1</label>
    </ligand>
</feature>
<dbReference type="InterPro" id="IPR017951">
    <property type="entry name" value="Urease_asu_c"/>
</dbReference>
<dbReference type="Pfam" id="PF01979">
    <property type="entry name" value="Amidohydro_1"/>
    <property type="match status" value="1"/>
</dbReference>
<feature type="binding site" evidence="6 8">
    <location>
        <position position="222"/>
    </location>
    <ligand>
        <name>substrate</name>
    </ligand>
</feature>
<feature type="binding site" evidence="6">
    <location>
        <position position="139"/>
    </location>
    <ligand>
        <name>Ni(2+)</name>
        <dbReference type="ChEBI" id="CHEBI:49786"/>
        <label>1</label>
    </ligand>
</feature>
<feature type="active site" description="Proton donor" evidence="6 8">
    <location>
        <position position="323"/>
    </location>
</feature>
<keyword evidence="4 6" id="KW-0378">Hydrolase</keyword>
<feature type="binding site" evidence="6">
    <location>
        <position position="249"/>
    </location>
    <ligand>
        <name>Ni(2+)</name>
        <dbReference type="ChEBI" id="CHEBI:49786"/>
        <label>2</label>
    </ligand>
</feature>
<comment type="catalytic activity">
    <reaction evidence="5 6 9">
        <text>urea + 2 H2O + H(+) = hydrogencarbonate + 2 NH4(+)</text>
        <dbReference type="Rhea" id="RHEA:20557"/>
        <dbReference type="ChEBI" id="CHEBI:15377"/>
        <dbReference type="ChEBI" id="CHEBI:15378"/>
        <dbReference type="ChEBI" id="CHEBI:16199"/>
        <dbReference type="ChEBI" id="CHEBI:17544"/>
        <dbReference type="ChEBI" id="CHEBI:28938"/>
        <dbReference type="EC" id="3.5.1.5"/>
    </reaction>
</comment>
<dbReference type="PANTHER" id="PTHR43440">
    <property type="entry name" value="UREASE"/>
    <property type="match status" value="1"/>
</dbReference>
<keyword evidence="3 6" id="KW-0479">Metal-binding</keyword>
<comment type="PTM">
    <text evidence="6">Carboxylation allows a single lysine to coordinate two nickel ions.</text>
</comment>
<dbReference type="SUPFAM" id="SSF51556">
    <property type="entry name" value="Metallo-dependent hydrolases"/>
    <property type="match status" value="1"/>
</dbReference>
<evidence type="ECO:0000313" key="13">
    <source>
        <dbReference type="Proteomes" id="UP001596098"/>
    </source>
</evidence>
<evidence type="ECO:0000256" key="3">
    <source>
        <dbReference type="ARBA" id="ARBA00022723"/>
    </source>
</evidence>
<gene>
    <name evidence="6" type="primary">ureC</name>
    <name evidence="12" type="ORF">ACFPWU_09655</name>
</gene>
<feature type="binding site" description="via carbamate group" evidence="6">
    <location>
        <position position="220"/>
    </location>
    <ligand>
        <name>Ni(2+)</name>
        <dbReference type="ChEBI" id="CHEBI:49786"/>
        <label>1</label>
    </ligand>
</feature>
<evidence type="ECO:0000256" key="1">
    <source>
        <dbReference type="ARBA" id="ARBA00004897"/>
    </source>
</evidence>
<feature type="binding site" description="via carbamate group" evidence="6">
    <location>
        <position position="220"/>
    </location>
    <ligand>
        <name>Ni(2+)</name>
        <dbReference type="ChEBI" id="CHEBI:49786"/>
        <label>2</label>
    </ligand>
</feature>
<keyword evidence="2 6" id="KW-0533">Nickel</keyword>